<accession>A0A147ITY0</accession>
<protein>
    <submittedName>
        <fullName evidence="1">Uncharacterized protein</fullName>
    </submittedName>
</protein>
<name>A0A147ITY0_9SPHN</name>
<gene>
    <name evidence="1" type="ORF">NS355_07870</name>
</gene>
<proteinExistence type="predicted"/>
<dbReference type="Proteomes" id="UP000073923">
    <property type="component" value="Unassembled WGS sequence"/>
</dbReference>
<evidence type="ECO:0000313" key="2">
    <source>
        <dbReference type="Proteomes" id="UP000073923"/>
    </source>
</evidence>
<comment type="caution">
    <text evidence="1">The sequence shown here is derived from an EMBL/GenBank/DDBJ whole genome shotgun (WGS) entry which is preliminary data.</text>
</comment>
<reference evidence="1 2" key="1">
    <citation type="journal article" date="2016" name="Front. Microbiol.">
        <title>Genomic Resource of Rice Seed Associated Bacteria.</title>
        <authorList>
            <person name="Midha S."/>
            <person name="Bansal K."/>
            <person name="Sharma S."/>
            <person name="Kumar N."/>
            <person name="Patil P.P."/>
            <person name="Chaudhry V."/>
            <person name="Patil P.B."/>
        </authorList>
    </citation>
    <scope>NUCLEOTIDE SEQUENCE [LARGE SCALE GENOMIC DNA]</scope>
    <source>
        <strain evidence="1 2">NS355</strain>
    </source>
</reference>
<dbReference type="AlphaFoldDB" id="A0A147ITY0"/>
<dbReference type="EMBL" id="LDTF01000033">
    <property type="protein sequence ID" value="KTT99048.1"/>
    <property type="molecule type" value="Genomic_DNA"/>
</dbReference>
<sequence>MIARIIINTDAISSNVRGCFKFIVLNRRANHLAHLKRRHGAPLSADKIGSLEIEAVINIVVEVVILNHRVHRIRSLRMRAEWLWLPVSD</sequence>
<organism evidence="1 2">
    <name type="scientific">Sphingomonas yabuuchiae</name>
    <dbReference type="NCBI Taxonomy" id="172044"/>
    <lineage>
        <taxon>Bacteria</taxon>
        <taxon>Pseudomonadati</taxon>
        <taxon>Pseudomonadota</taxon>
        <taxon>Alphaproteobacteria</taxon>
        <taxon>Sphingomonadales</taxon>
        <taxon>Sphingomonadaceae</taxon>
        <taxon>Sphingomonas</taxon>
    </lineage>
</organism>
<evidence type="ECO:0000313" key="1">
    <source>
        <dbReference type="EMBL" id="KTT99048.1"/>
    </source>
</evidence>